<evidence type="ECO:0000256" key="8">
    <source>
        <dbReference type="ARBA" id="ARBA00023186"/>
    </source>
</evidence>
<dbReference type="Pfam" id="PF21108">
    <property type="entry name" value="MDN1_4th"/>
    <property type="match status" value="1"/>
</dbReference>
<dbReference type="InterPro" id="IPR002035">
    <property type="entry name" value="VWF_A"/>
</dbReference>
<dbReference type="GO" id="GO:0005654">
    <property type="term" value="C:nucleoplasm"/>
    <property type="evidence" value="ECO:0007669"/>
    <property type="project" value="UniProtKB-SubCell"/>
</dbReference>
<dbReference type="PANTHER" id="PTHR48103">
    <property type="entry name" value="MIDASIN-RELATED"/>
    <property type="match status" value="1"/>
</dbReference>
<feature type="region of interest" description="Disordered" evidence="11">
    <location>
        <begin position="788"/>
        <end position="813"/>
    </location>
</feature>
<keyword evidence="6 10" id="KW-0547">Nucleotide-binding</keyword>
<dbReference type="FunFam" id="3.40.50.300:FF:000142">
    <property type="entry name" value="Midasin"/>
    <property type="match status" value="1"/>
</dbReference>
<feature type="compositionally biased region" description="Polar residues" evidence="11">
    <location>
        <begin position="4446"/>
        <end position="4463"/>
    </location>
</feature>
<dbReference type="GO" id="GO:0000027">
    <property type="term" value="P:ribosomal large subunit assembly"/>
    <property type="evidence" value="ECO:0007669"/>
    <property type="project" value="InterPro"/>
</dbReference>
<dbReference type="OrthoDB" id="5186at2759"/>
<evidence type="ECO:0000313" key="14">
    <source>
        <dbReference type="Proteomes" id="UP000636479"/>
    </source>
</evidence>
<evidence type="ECO:0000256" key="9">
    <source>
        <dbReference type="ARBA" id="ARBA00023242"/>
    </source>
</evidence>
<feature type="compositionally biased region" description="Basic and acidic residues" evidence="11">
    <location>
        <begin position="4408"/>
        <end position="4425"/>
    </location>
</feature>
<dbReference type="InterPro" id="IPR048617">
    <property type="entry name" value="MDN1_AAA_lid_4"/>
</dbReference>
<sequence length="4920" mass="547597">MHNSEGSSAIHSPLTLNPNQTRFVLSQLGPDSPHVPVITSTQSTNQLCLVLSQLLSSPDLTWLIASTYRSILFHLCALWLDETQNTEAQLGAICDLVQVHEELFPLLYDMLRRPDLLNGPLTFVLDFEDPSVIDHTRLQRLLLAYYRILQINRQLPGDLQWSLLPLSRLMWTAELNVAARVLAIRCYALQTGMGEGERENLEHQLLRDAYSLESPLDYGVDLEGRRQEVDVWIMPFVELQRVQERRKDLLQKQEWTTANVDGIPLPPVELSPRLVNVEGILLFRSMNSGTPGSEATQSSLIPTPTTTKALRSLATQLSLRLPSLLTSPPSSGKSLVIHHLAHLLHPGEQNQLVNIHLADTSLDPRSLLGSYVSSTTQPGTFEWKEGVLIRAMRQGKWVVLEDIDRGSNEVLGILKPLVESLGLGKWIGQRASLEVPGRGRVTAADGFAIFATRSVHLSRTGSLPPPLFFGAHKFHEIHLTSPTSEELQIILDSRFPPLKGPPIRSLIHLWDSLKALGSTASTRDIGLRELDKFCSRVSRLLPSSYAAMEVLEEQPMLSSVFTNPALREDIYLEARDVFFGTGATTSAALAHLQSVGRLIAQHLSLDEERSDWVLKRRTPEWFTEKDANGQIMAVRVGRTALPARPATSAVSSAKTRPFAMHRPAVALLSRISTAIALGEPVLLTGETGTGKTSVVTHLASVLRRPLISLNLSHQTESADLVGGFKPIDARIPGSLLYERFLELFGGTFSRRKNEKFETEVRKAVAEGKWKWAVGLWKQSARLAKERIEGKTKPFEDSQADSSENADTPRKKRKLEHGLKVSAASWVAFEGEVQQFEIQHVQASGKFAFGFVEGPLVKALRSGDWVLLDEINLASPETLECISSLLHSPTSSITLTEQGSLEAVPRHPDFRIFACMNPATDVGKKDLPPNIRSRFTEIDVPPPDADQDTLLSIITQYIGDKTVGDKGAILDVAQFYSAVKELADGRRIADGSNHRPHYSMRTLARALTFAADIAPLYGPRRSIWEGCMMAFTMVLDEDSARTVIALGHKHLLAGVRNPRTFFTQEPTAQGVNFVKFGPFYLEKGPIEPDPVEDYIMTPSVEAKLIDLARIIVTRRFPVLIEGPTSSGKTSSVEYLAKRTGHRFVRINNHEHTDIQEYIGSYVSDAATGKLVFKDGLLVRALRNGDWIVLDELNLAPTDVLEALNRLLDDNRELVIPETQEVVRPHPHFMLFATQNPPGLYAGRKILSRAFRNRFLEVHFADVPQTELETILCQRCRIAPSYGKKIVHVFRELQQRRQAGRVFETNQSFATLRDLFRWAGRDAVGYQELAENGYMLLAERARRDDDKIIVKEVIESVMGVKIDESAMYELRNPTLNLAEYLGCPIPPNSSGLIWTRGMQRLFVLLSRALRFNEPVLLVGETGCGKTSVCQLFAQTTSKNLHSLNCHQNTETADLIGGLRPVRNRAAREADVCRAALEELQSLGVTLATPDLASVERALQSVLDSSIQAESRTRLEALLRDCHRIKAIFEWHDGPLVEAMHSGDVFLLDEISLADDSVLERLNSVLEPARSLVLAERGGDDLENPTIVATPAFKLVATMNPGGDYGKKELSPALRNRFTEIWVPAVDDRCDLELIVERMWKHDAFRPHTTKVLDFADWLSTRVSDRSLVSLRDILAWVEFSNAVFSPDGMSIEEIFHHAANMTFLDGLASLPQLTAYSSGAIIRLKAEAQEQVKRLAPLSTSDVFVPNFDAQWVQLGTFAISKGPEEISIPSFNLRAPTSQDNAMRVVRALQVRKPILLEGSPGVGKTSLVTALAQITGHRLCRINLSEQTDLADLFGADLPATDGDVFAWKDAEFLTALQQGDWVLLDEMNLAPQAVLEGLNAVLDHRGTVYIPELSRSFARHPEFRIFAAQNPLSQGGGRKGLPKSFVNRFTKVYVEELSPSDLLLVCQHLFPVIDTPTLQAMIAFNSALNSEVSVKRAFGHSGSPWEFNLRDVLRWASLLEYIKPAVSLQDLVRPIYLDRFREPEDRRRTQQLFDHIFQTKSSVQAPSWAVSAGYFQIGSFHCARRNLSSLSRPGRVLKAHLAALESLAHCVSQSWLAIVTGGRDSGKTELIRLLADISGVSLRHVSLNHATDTMDILGSFEQVEKGVQLLTSVNELISIAISLRNSVGGSTPLFHLALQQLAEARQEAPSRILEAATAVVDVILPLTRDPDKVQLVLSDIREISESRAHTSHFKWVDGPLVRAIKEGEWIVLDGANLCSPSVLDRLNSLCEPNGFITLSERGFVDGGIQVLRPHPDFRIFMTVDPQYGELSRAMRNRGIEIFLEPTLTTDDLAIIQSHRRLPDRAMDALIFDGIRRGSSVYHTILPDTVSAARVLDHDSTLSAFLDYPLSFEPSPAYLHFLARSIPPRQKHLISRIMSYVAGGNNAVVKFVEQVPTKYLKSAIVSSLNAYADLGYVPSDFVASQPFILSLKESTHPLLPALDLDVAVYLHSSAIPFESKMPDQSSGIARAANEIAAVVAATENWSIAILQNLPSYGPVAMRLASTVIAYANELRQVLIGSHFDYSVVHVVAEWLVTALEHGPPDSVTLGNHAKALQQITSLSSGLGIKEIWNKFSTTGPIGSVNTKRLDQLASHLKDGPTDTALRHQCFNVMSLSSLSPSHSGGDDARLALTKLAQDIEIRLEAGISDQILARNSGSDLGSLAIQLGILSRPYHDDVVKIVERLVQIECSMHDSTLLPLIGYQHLAWTLDALRDMFTPLLHLQMQWMDEIWTSGSEEGPAMLFRPFQLRSVLTACDTSGSSLAEFPYFESRLKREAQLSLLQSSQIDSRLTQMTSMMQQSIALVCRCFVDKEDVGRGTLSELQHFMDTMDNQPFRDSVTNLLRPNLEKLTVHPSIATLGSSWVALSHVIFDLFVPDAPIDPAAMQNFATKFWKGQETLLTEQISLHSTLEQAITGRSDNIIVQYLEEHLNETRKRLPAKSDAPERHDVSRLHLFWAEVVQFRTHVVTKASALIETLNEQALLRENVLQESMAGFCQRLVLVYPDFADLGAPLKFAVLCLRLGLRLITSRTQSPTQSASFPVALVTFPSVHAATSILALPPTSVPSGVTPFKHILIKLAAASKSFSLDDYLPIIESLYAQAQQLWSLDCKRRQEEEEASNSLYRRKDHQDHGDAEMEAQEFLSLFPSFEDVLDTDHRIQRVTLSHNASHVQPADIEQLTQLHLVLFGNSNSDGGKIFDLVREESVETLLETKFSSLPDALDGHSSALQLALLSRRLSSLQTRTGDTYDFYSDSNIVEAKKATAIVKALKTRLQALINQWPDQMVLHHLLGRCDTVLSLHVGSPVAKVLSALEQLLLQTSDWEIYSNRHNTLKDHQTALTNLIVDWRRMELSCWNSLLESQARAFESNIAEWWFHLYNATVRGSLEAVEQELSERSIATYLASFIPLLDEFLRSSPLGQFKSRMQLMRSFEGYCKNLAILKSGAQRDMLSRIARVLNATCAHFDLFSATIAAALSDQRSALEKEVRGFIKLASWKDVNVQALKASAQRTHHQLYKLIRKFRDVLRQPVTQLMHFGSPTESEAKESINDQIDTITFAVPTFPDAATQTASHLTNLPRTFNKFSDIISNVVQHLISTRPVLVVDDFVGTIIVTNKALSAEVIPNVPPERKVKLQKALTVRKRKAWSDLMKELKRVGFSSTLKPHVLARQSEVLWLREQPQPQSCAESFLKIEDYFNRLSGLLPSLRSALSNHHPDLITRDLQKGIMFVESVFSFAMDSRTRLSAVLVAHDQLERMCRRLRLLTSCPHVKYHGQNLLIQIRGLHRVYRDMKLVLDETKEGINNVHALQSEPQFLPLIAEMDTLGIENSELCDKIKDVLENVTLSLSPILLHDEQLAVELAVTHLKRMGRTVDAWISKYHSLNYLLSPVKSWIESRCKITLSECETTVEIEDTDTVIDMLLVHVQSLVAKTDSLDADVQPAERDGYIEIAHQDVRNFTRLLKLEQTVETLDRVIIQLAVYGGINIKARLDRFLPFVELYLGLAQRQITVHCQWTKALFKLDYVLCSITSTISKDGFCQPPDGEAEGAGGEVTDSSGGVGLGSGDGTQNVSKEIEEESQVEGMKGDQDDQSPQDRNADDDAIEMSEDIGGDLEDIPDDEKEQEEPSDKGSDVDPEEQLGDLDASDPSAVDEKLWGDEQGPQDSTQKDDKTNKDHSQQQSDQSEIVAKEGEKPSSEKEKQEEGEQTTDPPATEPEDETEEHDDGRPDASGAPMEDYMQDADTLDLPDDIDLGNDQEDPTPDGDMDMDDVADDEMMDNQLDQNHQNELDPPNNDDDVPDSQEDVPMPSADQDQTPVEDQPEDPDEDMEPAVAQPDTTAGEGDADPDSQKGDEIGQSSSTGQAGGTMGAAGQQALSSEEKTRDEEGTSEAEKPSQQDTTPSAEADASGTAPDGSQEGQAQSQFNTKLANNPLRSLGDALKEVLQRFNEISEATDASGEPPKPMEDDSSGQLEYLRPDDDDPDQNQQALGPAGEEQVANLNDLTLVEETPGEPTVPMDLDSISPKEEDQRVDLTAHHWDNAVENSGQDVEVADDEFRRQRLQVDSAKPEPEHDHNVEVELRKWQESGGPSEGASHMWRLYESLTHDLAYALCEQLRLILEPTLATRLKGDYRTGKRLNMKKIIPYIASDYTKDKIWLRRTRPSQREYQILISLDDSKSMAESHSVHLAFQTLALVAKSLTRLEAGDIAIAKFGQSVDILHGFDEGPFTDQAGTKLMNAFRFDQTATNMLALVDTSLRAFEAGRERRAMGSATAADLWQLQIIISDGVWQGHQSHDKLKTLLRQAEERRVMIVFIIVDSLRSAEPSGLGQRSILKMEKAEYKNVGGRMELHVERYLDSFPFEQYLVLRNVDSLPDVLSTTLRQFFERLSGE</sequence>
<comment type="similarity">
    <text evidence="3 10">Belongs to the midasin family.</text>
</comment>
<feature type="compositionally biased region" description="Acidic residues" evidence="11">
    <location>
        <begin position="4131"/>
        <end position="4156"/>
    </location>
</feature>
<accession>A0A8H6T108</accession>
<evidence type="ECO:0000259" key="12">
    <source>
        <dbReference type="PROSITE" id="PS50234"/>
    </source>
</evidence>
<organism evidence="13 14">
    <name type="scientific">Mycena indigotica</name>
    <dbReference type="NCBI Taxonomy" id="2126181"/>
    <lineage>
        <taxon>Eukaryota</taxon>
        <taxon>Fungi</taxon>
        <taxon>Dikarya</taxon>
        <taxon>Basidiomycota</taxon>
        <taxon>Agaricomycotina</taxon>
        <taxon>Agaricomycetes</taxon>
        <taxon>Agaricomycetidae</taxon>
        <taxon>Agaricales</taxon>
        <taxon>Marasmiineae</taxon>
        <taxon>Mycenaceae</taxon>
        <taxon>Mycena</taxon>
    </lineage>
</organism>
<dbReference type="Pfam" id="PF07728">
    <property type="entry name" value="AAA_5"/>
    <property type="match status" value="8"/>
</dbReference>
<proteinExistence type="inferred from homology"/>
<evidence type="ECO:0000256" key="4">
    <source>
        <dbReference type="ARBA" id="ARBA00017143"/>
    </source>
</evidence>
<dbReference type="SUPFAM" id="SSF52540">
    <property type="entry name" value="P-loop containing nucleoside triphosphate hydrolases"/>
    <property type="match status" value="6"/>
</dbReference>
<protein>
    <recommendedName>
        <fullName evidence="4 10">Midasin</fullName>
    </recommendedName>
</protein>
<feature type="compositionally biased region" description="Basic and acidic residues" evidence="11">
    <location>
        <begin position="4219"/>
        <end position="4235"/>
    </location>
</feature>
<dbReference type="PROSITE" id="PS00675">
    <property type="entry name" value="SIGMA54_INTERACT_1"/>
    <property type="match status" value="1"/>
</dbReference>
<feature type="region of interest" description="Disordered" evidence="11">
    <location>
        <begin position="4477"/>
        <end position="4531"/>
    </location>
</feature>
<dbReference type="GeneID" id="59342784"/>
<name>A0A8H6T108_9AGAR</name>
<dbReference type="GO" id="GO:0000055">
    <property type="term" value="P:ribosomal large subunit export from nucleus"/>
    <property type="evidence" value="ECO:0007669"/>
    <property type="project" value="TreeGrafter"/>
</dbReference>
<dbReference type="InterPro" id="IPR027417">
    <property type="entry name" value="P-loop_NTPase"/>
</dbReference>
<dbReference type="Pfam" id="PF17865">
    <property type="entry name" value="AAA_lid_5"/>
    <property type="match status" value="1"/>
</dbReference>
<evidence type="ECO:0000256" key="6">
    <source>
        <dbReference type="ARBA" id="ARBA00022741"/>
    </source>
</evidence>
<keyword evidence="5" id="KW-0597">Phosphoprotein</keyword>
<comment type="subcellular location">
    <subcellularLocation>
        <location evidence="1">Nucleus</location>
        <location evidence="1">Nucleolus</location>
    </subcellularLocation>
    <subcellularLocation>
        <location evidence="2">Nucleus</location>
        <location evidence="2">Nucleoplasm</location>
    </subcellularLocation>
</comment>
<evidence type="ECO:0000256" key="3">
    <source>
        <dbReference type="ARBA" id="ARBA00007188"/>
    </source>
</evidence>
<dbReference type="SMART" id="SM00382">
    <property type="entry name" value="AAA"/>
    <property type="match status" value="5"/>
</dbReference>
<dbReference type="CDD" id="cd00009">
    <property type="entry name" value="AAA"/>
    <property type="match status" value="2"/>
</dbReference>
<evidence type="ECO:0000256" key="10">
    <source>
        <dbReference type="PIRNR" id="PIRNR010340"/>
    </source>
</evidence>
<dbReference type="Proteomes" id="UP000636479">
    <property type="component" value="Unassembled WGS sequence"/>
</dbReference>
<dbReference type="InterPro" id="IPR025662">
    <property type="entry name" value="Sigma_54_int_dom_ATP-bd_1"/>
</dbReference>
<dbReference type="InterPro" id="IPR041190">
    <property type="entry name" value="Midasin_AAA_lid_5"/>
</dbReference>
<feature type="region of interest" description="Disordered" evidence="11">
    <location>
        <begin position="4069"/>
        <end position="4463"/>
    </location>
</feature>
<keyword evidence="9 10" id="KW-0539">Nucleus</keyword>
<feature type="compositionally biased region" description="Acidic residues" evidence="11">
    <location>
        <begin position="4324"/>
        <end position="4334"/>
    </location>
</feature>
<evidence type="ECO:0000256" key="5">
    <source>
        <dbReference type="ARBA" id="ARBA00022553"/>
    </source>
</evidence>
<dbReference type="InterPro" id="IPR003593">
    <property type="entry name" value="AAA+_ATPase"/>
</dbReference>
<reference evidence="13" key="1">
    <citation type="submission" date="2020-05" db="EMBL/GenBank/DDBJ databases">
        <title>Mycena genomes resolve the evolution of fungal bioluminescence.</title>
        <authorList>
            <person name="Tsai I.J."/>
        </authorList>
    </citation>
    <scope>NUCLEOTIDE SEQUENCE</scope>
    <source>
        <strain evidence="13">171206Taipei</strain>
    </source>
</reference>
<dbReference type="GO" id="GO:0016887">
    <property type="term" value="F:ATP hydrolysis activity"/>
    <property type="evidence" value="ECO:0007669"/>
    <property type="project" value="InterPro"/>
</dbReference>
<dbReference type="PROSITE" id="PS50234">
    <property type="entry name" value="VWFA"/>
    <property type="match status" value="1"/>
</dbReference>
<feature type="compositionally biased region" description="Basic and acidic residues" evidence="11">
    <location>
        <begin position="4198"/>
        <end position="4209"/>
    </location>
</feature>
<dbReference type="PANTHER" id="PTHR48103:SF2">
    <property type="entry name" value="MIDASIN"/>
    <property type="match status" value="1"/>
</dbReference>
<dbReference type="InterPro" id="IPR012099">
    <property type="entry name" value="Midasin"/>
</dbReference>
<dbReference type="FunFam" id="3.40.50.300:FF:001368">
    <property type="entry name" value="Midasin"/>
    <property type="match status" value="1"/>
</dbReference>
<feature type="domain" description="VWFA" evidence="12">
    <location>
        <begin position="4698"/>
        <end position="4917"/>
    </location>
</feature>
<dbReference type="Pfam" id="PF17867">
    <property type="entry name" value="AAA_lid_7"/>
    <property type="match status" value="3"/>
</dbReference>
<dbReference type="EMBL" id="JACAZF010000003">
    <property type="protein sequence ID" value="KAF7309703.1"/>
    <property type="molecule type" value="Genomic_DNA"/>
</dbReference>
<dbReference type="PIRSF" id="PIRSF010340">
    <property type="entry name" value="Midasin"/>
    <property type="match status" value="1"/>
</dbReference>
<dbReference type="GO" id="GO:0005524">
    <property type="term" value="F:ATP binding"/>
    <property type="evidence" value="ECO:0007669"/>
    <property type="project" value="UniProtKB-KW"/>
</dbReference>
<dbReference type="InterPro" id="IPR011704">
    <property type="entry name" value="ATPase_dyneun-rel_AAA"/>
</dbReference>
<dbReference type="RefSeq" id="XP_037223153.1">
    <property type="nucleotide sequence ID" value="XM_037360268.1"/>
</dbReference>
<keyword evidence="8 10" id="KW-0143">Chaperone</keyword>
<keyword evidence="14" id="KW-1185">Reference proteome</keyword>
<feature type="compositionally biased region" description="Acidic residues" evidence="11">
    <location>
        <begin position="4350"/>
        <end position="4360"/>
    </location>
</feature>
<comment type="caution">
    <text evidence="13">The sequence shown here is derived from an EMBL/GenBank/DDBJ whole genome shotgun (WGS) entry which is preliminary data.</text>
</comment>
<comment type="function">
    <text evidence="10">Nuclear chaperone required for maturation and nuclear export of pre-60S ribosome subunits.</text>
</comment>
<keyword evidence="7 10" id="KW-0067">ATP-binding</keyword>
<dbReference type="GO" id="GO:0005730">
    <property type="term" value="C:nucleolus"/>
    <property type="evidence" value="ECO:0007669"/>
    <property type="project" value="UniProtKB-SubCell"/>
</dbReference>
<dbReference type="GO" id="GO:0030687">
    <property type="term" value="C:preribosome, large subunit precursor"/>
    <property type="evidence" value="ECO:0007669"/>
    <property type="project" value="TreeGrafter"/>
</dbReference>
<dbReference type="FunFam" id="3.40.50.300:FF:000712">
    <property type="entry name" value="Midasin"/>
    <property type="match status" value="1"/>
</dbReference>
<evidence type="ECO:0000256" key="2">
    <source>
        <dbReference type="ARBA" id="ARBA00004642"/>
    </source>
</evidence>
<dbReference type="Gene3D" id="3.40.50.300">
    <property type="entry name" value="P-loop containing nucleotide triphosphate hydrolases"/>
    <property type="match status" value="6"/>
</dbReference>
<evidence type="ECO:0000256" key="11">
    <source>
        <dbReference type="SAM" id="MobiDB-lite"/>
    </source>
</evidence>
<feature type="compositionally biased region" description="Acidic residues" evidence="11">
    <location>
        <begin position="4269"/>
        <end position="4308"/>
    </location>
</feature>
<evidence type="ECO:0000256" key="1">
    <source>
        <dbReference type="ARBA" id="ARBA00004604"/>
    </source>
</evidence>
<feature type="compositionally biased region" description="Acidic residues" evidence="11">
    <location>
        <begin position="4166"/>
        <end position="4177"/>
    </location>
</feature>
<dbReference type="InterPro" id="IPR040848">
    <property type="entry name" value="AAA_lid_7"/>
</dbReference>
<evidence type="ECO:0000256" key="7">
    <source>
        <dbReference type="ARBA" id="ARBA00022840"/>
    </source>
</evidence>
<gene>
    <name evidence="13" type="ORF">MIND_00342000</name>
</gene>
<evidence type="ECO:0000313" key="13">
    <source>
        <dbReference type="EMBL" id="KAF7309703.1"/>
    </source>
</evidence>